<comment type="caution">
    <text evidence="1">The sequence shown here is derived from an EMBL/GenBank/DDBJ whole genome shotgun (WGS) entry which is preliminary data.</text>
</comment>
<name>A0ACC2TPF4_9FUNG</name>
<keyword evidence="2" id="KW-1185">Reference proteome</keyword>
<dbReference type="EMBL" id="QTSX02002306">
    <property type="protein sequence ID" value="KAJ9076241.1"/>
    <property type="molecule type" value="Genomic_DNA"/>
</dbReference>
<gene>
    <name evidence="1" type="ORF">DSO57_1028136</name>
</gene>
<protein>
    <submittedName>
        <fullName evidence="1">Uncharacterized protein</fullName>
    </submittedName>
</protein>
<evidence type="ECO:0000313" key="1">
    <source>
        <dbReference type="EMBL" id="KAJ9076241.1"/>
    </source>
</evidence>
<accession>A0ACC2TPF4</accession>
<reference evidence="1" key="1">
    <citation type="submission" date="2022-04" db="EMBL/GenBank/DDBJ databases">
        <title>Genome of the entomopathogenic fungus Entomophthora muscae.</title>
        <authorList>
            <person name="Elya C."/>
            <person name="Lovett B.R."/>
            <person name="Lee E."/>
            <person name="Macias A.M."/>
            <person name="Hajek A.E."/>
            <person name="De Bivort B.L."/>
            <person name="Kasson M.T."/>
            <person name="De Fine Licht H.H."/>
            <person name="Stajich J.E."/>
        </authorList>
    </citation>
    <scope>NUCLEOTIDE SEQUENCE</scope>
    <source>
        <strain evidence="1">Berkeley</strain>
    </source>
</reference>
<sequence>MALVPPRSPPPLLIEIEDEAGARKEYLNRFSDLCADFFNLSQLHSEIILGMVEFSRKIPGKGLQVNWDILEAHKLGIKDREVVMKWLISIGIPGGIWRYPEDFPLYIEAKRQRRAIWHEQTANRLQLELERLILYHLQASSKTIGDGLLSTLSMLIHFNRFLSKFHSYMGAVPLIRGLRDVFKAQIKDLAHGLVWVLDDASLTQSGTDHMTLTVATLISTLGFRPCNSNAQGQREWLVHPHLTHFQLYLLVSLIDSYKLVASGTAGNHHVANPVVNRSHSFRSWSWVFSFCLSLLYRPLARLLILAVRIVALIVPNCITSLL</sequence>
<proteinExistence type="predicted"/>
<evidence type="ECO:0000313" key="2">
    <source>
        <dbReference type="Proteomes" id="UP001165960"/>
    </source>
</evidence>
<organism evidence="1 2">
    <name type="scientific">Entomophthora muscae</name>
    <dbReference type="NCBI Taxonomy" id="34485"/>
    <lineage>
        <taxon>Eukaryota</taxon>
        <taxon>Fungi</taxon>
        <taxon>Fungi incertae sedis</taxon>
        <taxon>Zoopagomycota</taxon>
        <taxon>Entomophthoromycotina</taxon>
        <taxon>Entomophthoromycetes</taxon>
        <taxon>Entomophthorales</taxon>
        <taxon>Entomophthoraceae</taxon>
        <taxon>Entomophthora</taxon>
    </lineage>
</organism>
<dbReference type="Proteomes" id="UP001165960">
    <property type="component" value="Unassembled WGS sequence"/>
</dbReference>